<dbReference type="RefSeq" id="WP_013756533.1">
    <property type="nucleotide sequence ID" value="NC_015499.1"/>
</dbReference>
<dbReference type="KEGG" id="tnr:Thena_1193"/>
<dbReference type="STRING" id="747365.Thena_1193"/>
<evidence type="ECO:0008006" key="3">
    <source>
        <dbReference type="Google" id="ProtNLM"/>
    </source>
</evidence>
<dbReference type="Proteomes" id="UP000011765">
    <property type="component" value="Chromosome"/>
</dbReference>
<dbReference type="AlphaFoldDB" id="M1E553"/>
<evidence type="ECO:0000313" key="2">
    <source>
        <dbReference type="Proteomes" id="UP000011765"/>
    </source>
</evidence>
<reference evidence="1 2" key="1">
    <citation type="submission" date="2011-04" db="EMBL/GenBank/DDBJ databases">
        <title>The complete genome of Thermodesulfobium narugense DSM 14796.</title>
        <authorList>
            <consortium name="US DOE Joint Genome Institute (JGI-PGF)"/>
            <person name="Lucas S."/>
            <person name="Han J."/>
            <person name="Lapidus A."/>
            <person name="Bruce D."/>
            <person name="Goodwin L."/>
            <person name="Pitluck S."/>
            <person name="Peters L."/>
            <person name="Kyrpides N."/>
            <person name="Mavromatis K."/>
            <person name="Pagani I."/>
            <person name="Ivanova N."/>
            <person name="Ovchinnikova G."/>
            <person name="Zhang X."/>
            <person name="Saunders L."/>
            <person name="Detter J.C."/>
            <person name="Tapia R."/>
            <person name="Han C."/>
            <person name="Land M."/>
            <person name="Hauser L."/>
            <person name="Markowitz V."/>
            <person name="Cheng J.-F."/>
            <person name="Hugenholtz P."/>
            <person name="Woyke T."/>
            <person name="Wu D."/>
            <person name="Spring S."/>
            <person name="Schroeder M."/>
            <person name="Brambilla E."/>
            <person name="Klenk H.-P."/>
            <person name="Eisen J.A."/>
        </authorList>
    </citation>
    <scope>NUCLEOTIDE SEQUENCE [LARGE SCALE GENOMIC DNA]</scope>
    <source>
        <strain evidence="1 2">DSM 14796</strain>
    </source>
</reference>
<dbReference type="OrthoDB" id="9810361at2"/>
<dbReference type="eggNOG" id="COG0727">
    <property type="taxonomic scope" value="Bacteria"/>
</dbReference>
<keyword evidence="2" id="KW-1185">Reference proteome</keyword>
<proteinExistence type="predicted"/>
<protein>
    <recommendedName>
        <fullName evidence="3">YkgJ family cysteine cluster protein</fullName>
    </recommendedName>
</protein>
<accession>M1E553</accession>
<evidence type="ECO:0000313" key="1">
    <source>
        <dbReference type="EMBL" id="AEE14812.1"/>
    </source>
</evidence>
<organism evidence="1 2">
    <name type="scientific">Thermodesulfobium narugense DSM 14796</name>
    <dbReference type="NCBI Taxonomy" id="747365"/>
    <lineage>
        <taxon>Bacteria</taxon>
        <taxon>Pseudomonadati</taxon>
        <taxon>Thermodesulfobiota</taxon>
        <taxon>Thermodesulfobiia</taxon>
        <taxon>Thermodesulfobiales</taxon>
        <taxon>Thermodesulfobiaceae</taxon>
        <taxon>Thermodesulfobium</taxon>
    </lineage>
</organism>
<dbReference type="EMBL" id="CP002690">
    <property type="protein sequence ID" value="AEE14812.1"/>
    <property type="molecule type" value="Genomic_DNA"/>
</dbReference>
<name>M1E553_9BACT</name>
<dbReference type="HOGENOM" id="CLU_1364398_0_0_9"/>
<gene>
    <name evidence="1" type="ORF">Thena_1193</name>
</gene>
<sequence>MKSVIESIEKLYKEIENEFERVGQYYNFSCFGCTSNCCTTLFYHFTFVEEFMLQYGLLKLDESTRLMIVENSKSYLLSKENYNERGKFKMMCPANKDGLCMIYQYRPMICRIHGVPSKLVFPNGRVDFYKGCEVIASKFLEFPYVLDRTNFFKSLSKIELDFRKKANKPINYKFKKTIAEMILSKDLENIHA</sequence>